<reference evidence="9" key="2">
    <citation type="submission" date="2015-01" db="EMBL/GenBank/DDBJ databases">
        <title>Evolutionary Origins and Diversification of the Mycorrhizal Mutualists.</title>
        <authorList>
            <consortium name="DOE Joint Genome Institute"/>
            <consortium name="Mycorrhizal Genomics Consortium"/>
            <person name="Kohler A."/>
            <person name="Kuo A."/>
            <person name="Nagy L.G."/>
            <person name="Floudas D."/>
            <person name="Copeland A."/>
            <person name="Barry K.W."/>
            <person name="Cichocki N."/>
            <person name="Veneault-Fourrey C."/>
            <person name="LaButti K."/>
            <person name="Lindquist E.A."/>
            <person name="Lipzen A."/>
            <person name="Lundell T."/>
            <person name="Morin E."/>
            <person name="Murat C."/>
            <person name="Riley R."/>
            <person name="Ohm R."/>
            <person name="Sun H."/>
            <person name="Tunlid A."/>
            <person name="Henrissat B."/>
            <person name="Grigoriev I.V."/>
            <person name="Hibbett D.S."/>
            <person name="Martin F."/>
        </authorList>
    </citation>
    <scope>NUCLEOTIDE SEQUENCE [LARGE SCALE GENOMIC DNA]</scope>
    <source>
        <strain evidence="9">Zn</strain>
    </source>
</reference>
<evidence type="ECO:0008006" key="10">
    <source>
        <dbReference type="Google" id="ProtNLM"/>
    </source>
</evidence>
<dbReference type="GO" id="GO:0003677">
    <property type="term" value="F:DNA binding"/>
    <property type="evidence" value="ECO:0007669"/>
    <property type="project" value="UniProtKB-KW"/>
</dbReference>
<keyword evidence="3" id="KW-0227">DNA damage</keyword>
<keyword evidence="6" id="KW-0539">Nucleus</keyword>
<evidence type="ECO:0000256" key="2">
    <source>
        <dbReference type="ARBA" id="ARBA00009359"/>
    </source>
</evidence>
<reference evidence="8 9" key="1">
    <citation type="submission" date="2014-04" db="EMBL/GenBank/DDBJ databases">
        <authorList>
            <consortium name="DOE Joint Genome Institute"/>
            <person name="Kuo A."/>
            <person name="Martino E."/>
            <person name="Perotto S."/>
            <person name="Kohler A."/>
            <person name="Nagy L.G."/>
            <person name="Floudas D."/>
            <person name="Copeland A."/>
            <person name="Barry K.W."/>
            <person name="Cichocki N."/>
            <person name="Veneault-Fourrey C."/>
            <person name="LaButti K."/>
            <person name="Lindquist E.A."/>
            <person name="Lipzen A."/>
            <person name="Lundell T."/>
            <person name="Morin E."/>
            <person name="Murat C."/>
            <person name="Sun H."/>
            <person name="Tunlid A."/>
            <person name="Henrissat B."/>
            <person name="Grigoriev I.V."/>
            <person name="Hibbett D.S."/>
            <person name="Martin F."/>
            <person name="Nordberg H.P."/>
            <person name="Cantor M.N."/>
            <person name="Hua S.X."/>
        </authorList>
    </citation>
    <scope>NUCLEOTIDE SEQUENCE [LARGE SCALE GENOMIC DNA]</scope>
    <source>
        <strain evidence="8 9">Zn</strain>
    </source>
</reference>
<protein>
    <recommendedName>
        <fullName evidence="10">Centromere protein X</fullName>
    </recommendedName>
</protein>
<dbReference type="GO" id="GO:0000712">
    <property type="term" value="P:resolution of meiotic recombination intermediates"/>
    <property type="evidence" value="ECO:0007669"/>
    <property type="project" value="TreeGrafter"/>
</dbReference>
<evidence type="ECO:0000313" key="8">
    <source>
        <dbReference type="EMBL" id="KIM96438.1"/>
    </source>
</evidence>
<sequence>MPPKPFKPPRPSTSSAVKKTTKTKTNPSTTARKSTSSTKSKSTSRASGSSAFSLPALDSSEPESESDPFASQPKAKSRPRTQIDSEEEDPITATTIPEEDERKERIPPELLTRLLHEFFKHENTRMSKDAGSAVGRYMETFVREAVARAENTVREREGGRGDGFLEVEDLEKLAPQLLMDF</sequence>
<organism evidence="8 9">
    <name type="scientific">Oidiodendron maius (strain Zn)</name>
    <dbReference type="NCBI Taxonomy" id="913774"/>
    <lineage>
        <taxon>Eukaryota</taxon>
        <taxon>Fungi</taxon>
        <taxon>Dikarya</taxon>
        <taxon>Ascomycota</taxon>
        <taxon>Pezizomycotina</taxon>
        <taxon>Leotiomycetes</taxon>
        <taxon>Leotiomycetes incertae sedis</taxon>
        <taxon>Myxotrichaceae</taxon>
        <taxon>Oidiodendron</taxon>
    </lineage>
</organism>
<keyword evidence="5" id="KW-0234">DNA repair</keyword>
<feature type="compositionally biased region" description="Pro residues" evidence="7">
    <location>
        <begin position="1"/>
        <end position="11"/>
    </location>
</feature>
<dbReference type="OrthoDB" id="2500381at2759"/>
<feature type="region of interest" description="Disordered" evidence="7">
    <location>
        <begin position="1"/>
        <end position="107"/>
    </location>
</feature>
<keyword evidence="9" id="KW-1185">Reference proteome</keyword>
<evidence type="ECO:0000256" key="1">
    <source>
        <dbReference type="ARBA" id="ARBA00004123"/>
    </source>
</evidence>
<dbReference type="AlphaFoldDB" id="A0A0C3CBX0"/>
<comment type="subcellular location">
    <subcellularLocation>
        <location evidence="1">Nucleus</location>
    </subcellularLocation>
</comment>
<dbReference type="Gene3D" id="1.10.20.10">
    <property type="entry name" value="Histone, subunit A"/>
    <property type="match status" value="1"/>
</dbReference>
<dbReference type="CDD" id="cd22921">
    <property type="entry name" value="HFD_CENP-X"/>
    <property type="match status" value="1"/>
</dbReference>
<name>A0A0C3CBX0_OIDMZ</name>
<dbReference type="Proteomes" id="UP000054321">
    <property type="component" value="Unassembled WGS sequence"/>
</dbReference>
<evidence type="ECO:0000256" key="4">
    <source>
        <dbReference type="ARBA" id="ARBA00023125"/>
    </source>
</evidence>
<feature type="compositionally biased region" description="Low complexity" evidence="7">
    <location>
        <begin position="12"/>
        <end position="59"/>
    </location>
</feature>
<evidence type="ECO:0000256" key="3">
    <source>
        <dbReference type="ARBA" id="ARBA00022763"/>
    </source>
</evidence>
<evidence type="ECO:0000256" key="6">
    <source>
        <dbReference type="ARBA" id="ARBA00023242"/>
    </source>
</evidence>
<evidence type="ECO:0000313" key="9">
    <source>
        <dbReference type="Proteomes" id="UP000054321"/>
    </source>
</evidence>
<comment type="similarity">
    <text evidence="2">Belongs to the CENP-X/MHF2 family.</text>
</comment>
<dbReference type="HOGENOM" id="CLU_071333_1_1_1"/>
<dbReference type="GO" id="GO:0006281">
    <property type="term" value="P:DNA repair"/>
    <property type="evidence" value="ECO:0007669"/>
    <property type="project" value="UniProtKB-KW"/>
</dbReference>
<dbReference type="PANTHER" id="PTHR28680">
    <property type="entry name" value="CENTROMERE PROTEIN X"/>
    <property type="match status" value="1"/>
</dbReference>
<dbReference type="Pfam" id="PF09415">
    <property type="entry name" value="CENP-X"/>
    <property type="match status" value="1"/>
</dbReference>
<dbReference type="GO" id="GO:0031297">
    <property type="term" value="P:replication fork processing"/>
    <property type="evidence" value="ECO:0007669"/>
    <property type="project" value="TreeGrafter"/>
</dbReference>
<keyword evidence="4" id="KW-0238">DNA-binding</keyword>
<dbReference type="InParanoid" id="A0A0C3CBX0"/>
<evidence type="ECO:0000256" key="7">
    <source>
        <dbReference type="SAM" id="MobiDB-lite"/>
    </source>
</evidence>
<dbReference type="GO" id="GO:0046982">
    <property type="term" value="F:protein heterodimerization activity"/>
    <property type="evidence" value="ECO:0007669"/>
    <property type="project" value="InterPro"/>
</dbReference>
<dbReference type="InterPro" id="IPR018552">
    <property type="entry name" value="CENP-X"/>
</dbReference>
<dbReference type="EMBL" id="KN832884">
    <property type="protein sequence ID" value="KIM96438.1"/>
    <property type="molecule type" value="Genomic_DNA"/>
</dbReference>
<proteinExistence type="inferred from homology"/>
<gene>
    <name evidence="8" type="ORF">OIDMADRAFT_58760</name>
</gene>
<dbReference type="PANTHER" id="PTHR28680:SF1">
    <property type="entry name" value="CENTROMERE PROTEIN X"/>
    <property type="match status" value="1"/>
</dbReference>
<dbReference type="GO" id="GO:0071821">
    <property type="term" value="C:FANCM-MHF complex"/>
    <property type="evidence" value="ECO:0007669"/>
    <property type="project" value="TreeGrafter"/>
</dbReference>
<accession>A0A0C3CBX0</accession>
<dbReference type="InterPro" id="IPR009072">
    <property type="entry name" value="Histone-fold"/>
</dbReference>
<dbReference type="GO" id="GO:0051382">
    <property type="term" value="P:kinetochore assembly"/>
    <property type="evidence" value="ECO:0007669"/>
    <property type="project" value="InterPro"/>
</dbReference>
<evidence type="ECO:0000256" key="5">
    <source>
        <dbReference type="ARBA" id="ARBA00023204"/>
    </source>
</evidence>